<organism evidence="3 4">
    <name type="scientific">Ceriporiopsis subvermispora (strain B)</name>
    <name type="common">White-rot fungus</name>
    <name type="synonym">Gelatoporia subvermispora</name>
    <dbReference type="NCBI Taxonomy" id="914234"/>
    <lineage>
        <taxon>Eukaryota</taxon>
        <taxon>Fungi</taxon>
        <taxon>Dikarya</taxon>
        <taxon>Basidiomycota</taxon>
        <taxon>Agaricomycotina</taxon>
        <taxon>Agaricomycetes</taxon>
        <taxon>Polyporales</taxon>
        <taxon>Gelatoporiaceae</taxon>
        <taxon>Gelatoporia</taxon>
    </lineage>
</organism>
<dbReference type="Pfam" id="PF06330">
    <property type="entry name" value="TRI5"/>
    <property type="match status" value="1"/>
</dbReference>
<name>M2RMC7_CERS8</name>
<dbReference type="AlphaFoldDB" id="M2RMC7"/>
<dbReference type="Gene3D" id="1.10.600.10">
    <property type="entry name" value="Farnesyl Diphosphate Synthase"/>
    <property type="match status" value="1"/>
</dbReference>
<gene>
    <name evidence="3" type="ORF">CERSUDRAFT_71514</name>
</gene>
<dbReference type="OrthoDB" id="2998174at2759"/>
<dbReference type="InterPro" id="IPR008949">
    <property type="entry name" value="Isoprenoid_synthase_dom_sf"/>
</dbReference>
<proteinExistence type="inferred from homology"/>
<dbReference type="EMBL" id="KB445793">
    <property type="protein sequence ID" value="EMD39627.1"/>
    <property type="molecule type" value="Genomic_DNA"/>
</dbReference>
<dbReference type="HOGENOM" id="CLU_052212_0_1_1"/>
<dbReference type="SUPFAM" id="SSF48576">
    <property type="entry name" value="Terpenoid synthases"/>
    <property type="match status" value="1"/>
</dbReference>
<sequence>MAFPGRTSTDSVKDALSYFLTNLGVKLHTYERDPSLERRVGEIFDSYPSTKPPLPHIATGIDFALVGYQHIQSFDTKVLIAVYTAIAVTLDSPKDLESVPSHDFHRMFCAGAAQHDDGMLGQLARLMMAFWDHYPRYAASSAMASTLEFINSSILENTSRGMIMTADSLPFIEYRRGKTGIPEAFATFIWERSKFPEEEIYLQAKPDAMLYINYVNDILSFYKEEFSDEEGTYIRDRASATSKTPLEVLYELIDEVIMVANRARRILGEGPARKAWECFMAGFVAFHIISPRYRLHEIMDIQYIMLGSA</sequence>
<evidence type="ECO:0008006" key="5">
    <source>
        <dbReference type="Google" id="ProtNLM"/>
    </source>
</evidence>
<accession>M2RMC7</accession>
<evidence type="ECO:0000256" key="2">
    <source>
        <dbReference type="ARBA" id="ARBA00023239"/>
    </source>
</evidence>
<comment type="similarity">
    <text evidence="1">Belongs to the trichodiene synthase family.</text>
</comment>
<evidence type="ECO:0000313" key="4">
    <source>
        <dbReference type="Proteomes" id="UP000016930"/>
    </source>
</evidence>
<keyword evidence="2" id="KW-0456">Lyase</keyword>
<evidence type="ECO:0000256" key="1">
    <source>
        <dbReference type="ARBA" id="ARBA00007946"/>
    </source>
</evidence>
<dbReference type="GO" id="GO:0016838">
    <property type="term" value="F:carbon-oxygen lyase activity, acting on phosphates"/>
    <property type="evidence" value="ECO:0007669"/>
    <property type="project" value="InterPro"/>
</dbReference>
<dbReference type="InterPro" id="IPR024652">
    <property type="entry name" value="Trichodiene_synth"/>
</dbReference>
<protein>
    <recommendedName>
        <fullName evidence="5">Terpene synthase</fullName>
    </recommendedName>
</protein>
<reference evidence="3 4" key="1">
    <citation type="journal article" date="2012" name="Proc. Natl. Acad. Sci. U.S.A.">
        <title>Comparative genomics of Ceriporiopsis subvermispora and Phanerochaete chrysosporium provide insight into selective ligninolysis.</title>
        <authorList>
            <person name="Fernandez-Fueyo E."/>
            <person name="Ruiz-Duenas F.J."/>
            <person name="Ferreira P."/>
            <person name="Floudas D."/>
            <person name="Hibbett D.S."/>
            <person name="Canessa P."/>
            <person name="Larrondo L.F."/>
            <person name="James T.Y."/>
            <person name="Seelenfreund D."/>
            <person name="Lobos S."/>
            <person name="Polanco R."/>
            <person name="Tello M."/>
            <person name="Honda Y."/>
            <person name="Watanabe T."/>
            <person name="Watanabe T."/>
            <person name="Ryu J.S."/>
            <person name="Kubicek C.P."/>
            <person name="Schmoll M."/>
            <person name="Gaskell J."/>
            <person name="Hammel K.E."/>
            <person name="St John F.J."/>
            <person name="Vanden Wymelenberg A."/>
            <person name="Sabat G."/>
            <person name="Splinter BonDurant S."/>
            <person name="Syed K."/>
            <person name="Yadav J.S."/>
            <person name="Doddapaneni H."/>
            <person name="Subramanian V."/>
            <person name="Lavin J.L."/>
            <person name="Oguiza J.A."/>
            <person name="Perez G."/>
            <person name="Pisabarro A.G."/>
            <person name="Ramirez L."/>
            <person name="Santoyo F."/>
            <person name="Master E."/>
            <person name="Coutinho P.M."/>
            <person name="Henrissat B."/>
            <person name="Lombard V."/>
            <person name="Magnuson J.K."/>
            <person name="Kuees U."/>
            <person name="Hori C."/>
            <person name="Igarashi K."/>
            <person name="Samejima M."/>
            <person name="Held B.W."/>
            <person name="Barry K.W."/>
            <person name="LaButti K.M."/>
            <person name="Lapidus A."/>
            <person name="Lindquist E.A."/>
            <person name="Lucas S.M."/>
            <person name="Riley R."/>
            <person name="Salamov A.A."/>
            <person name="Hoffmeister D."/>
            <person name="Schwenk D."/>
            <person name="Hadar Y."/>
            <person name="Yarden O."/>
            <person name="de Vries R.P."/>
            <person name="Wiebenga A."/>
            <person name="Stenlid J."/>
            <person name="Eastwood D."/>
            <person name="Grigoriev I.V."/>
            <person name="Berka R.M."/>
            <person name="Blanchette R.A."/>
            <person name="Kersten P."/>
            <person name="Martinez A.T."/>
            <person name="Vicuna R."/>
            <person name="Cullen D."/>
        </authorList>
    </citation>
    <scope>NUCLEOTIDE SEQUENCE [LARGE SCALE GENOMIC DNA]</scope>
    <source>
        <strain evidence="3 4">B</strain>
    </source>
</reference>
<keyword evidence="4" id="KW-1185">Reference proteome</keyword>
<dbReference type="Proteomes" id="UP000016930">
    <property type="component" value="Unassembled WGS sequence"/>
</dbReference>
<evidence type="ECO:0000313" key="3">
    <source>
        <dbReference type="EMBL" id="EMD39627.1"/>
    </source>
</evidence>